<dbReference type="Proteomes" id="UP000595691">
    <property type="component" value="Chromosome"/>
</dbReference>
<evidence type="ECO:0000313" key="1">
    <source>
        <dbReference type="EMBL" id="QQZ10185.1"/>
    </source>
</evidence>
<dbReference type="Pfam" id="PF08282">
    <property type="entry name" value="Hydrolase_3"/>
    <property type="match status" value="1"/>
</dbReference>
<dbReference type="RefSeq" id="WP_202779131.1">
    <property type="nucleotide sequence ID" value="NZ_CP065425.1"/>
</dbReference>
<dbReference type="PROSITE" id="PS01229">
    <property type="entry name" value="COF_2"/>
    <property type="match status" value="1"/>
</dbReference>
<dbReference type="InterPro" id="IPR006379">
    <property type="entry name" value="HAD-SF_hydro_IIB"/>
</dbReference>
<protein>
    <submittedName>
        <fullName evidence="1">HAD family phosphatase</fullName>
    </submittedName>
</protein>
<keyword evidence="2" id="KW-1185">Reference proteome</keyword>
<dbReference type="NCBIfam" id="TIGR01482">
    <property type="entry name" value="SPP-subfamily"/>
    <property type="match status" value="1"/>
</dbReference>
<name>A0ABX7E4F0_9BACI</name>
<dbReference type="SUPFAM" id="SSF56784">
    <property type="entry name" value="HAD-like"/>
    <property type="match status" value="1"/>
</dbReference>
<dbReference type="NCBIfam" id="TIGR01484">
    <property type="entry name" value="HAD-SF-IIB"/>
    <property type="match status" value="1"/>
</dbReference>
<dbReference type="CDD" id="cd07516">
    <property type="entry name" value="HAD_Pase"/>
    <property type="match status" value="1"/>
</dbReference>
<proteinExistence type="predicted"/>
<evidence type="ECO:0000313" key="2">
    <source>
        <dbReference type="Proteomes" id="UP000595691"/>
    </source>
</evidence>
<reference evidence="1 2" key="1">
    <citation type="submission" date="2020-11" db="EMBL/GenBank/DDBJ databases">
        <title>Taxonomic evaluation of the Bacillus sporothermodurans group of bacteria based on whole genome sequences.</title>
        <authorList>
            <person name="Fiedler G."/>
            <person name="Herbstmann A.-D."/>
            <person name="Doll E."/>
            <person name="Wenning M."/>
            <person name="Brinks E."/>
            <person name="Kabisch J."/>
            <person name="Breitenwieser F."/>
            <person name="Lappann M."/>
            <person name="Boehnlein C."/>
            <person name="Franz C."/>
        </authorList>
    </citation>
    <scope>NUCLEOTIDE SEQUENCE [LARGE SCALE GENOMIC DNA]</scope>
    <source>
        <strain evidence="1 2">JCM 19841</strain>
    </source>
</reference>
<dbReference type="SFLD" id="SFLDG01140">
    <property type="entry name" value="C2.B:_Phosphomannomutase_and_P"/>
    <property type="match status" value="1"/>
</dbReference>
<dbReference type="InterPro" id="IPR036412">
    <property type="entry name" value="HAD-like_sf"/>
</dbReference>
<dbReference type="PANTHER" id="PTHR10000:SF55">
    <property type="entry name" value="5-AMINO-6-(5-PHOSPHO-D-RIBITYLAMINO)URACIL PHOSPHATASE YCSE"/>
    <property type="match status" value="1"/>
</dbReference>
<accession>A0ABX7E4F0</accession>
<organism evidence="1 2">
    <name type="scientific">Heyndrickxia vini</name>
    <dbReference type="NCBI Taxonomy" id="1476025"/>
    <lineage>
        <taxon>Bacteria</taxon>
        <taxon>Bacillati</taxon>
        <taxon>Bacillota</taxon>
        <taxon>Bacilli</taxon>
        <taxon>Bacillales</taxon>
        <taxon>Bacillaceae</taxon>
        <taxon>Heyndrickxia</taxon>
    </lineage>
</organism>
<dbReference type="Gene3D" id="3.30.1240.10">
    <property type="match status" value="1"/>
</dbReference>
<dbReference type="Gene3D" id="3.40.50.1000">
    <property type="entry name" value="HAD superfamily/HAD-like"/>
    <property type="match status" value="1"/>
</dbReference>
<dbReference type="SFLD" id="SFLDG01144">
    <property type="entry name" value="C2.B.4:_PGP_Like"/>
    <property type="match status" value="1"/>
</dbReference>
<gene>
    <name evidence="1" type="ORF">I5776_04295</name>
</gene>
<dbReference type="InterPro" id="IPR023214">
    <property type="entry name" value="HAD_sf"/>
</dbReference>
<sequence length="250" mass="28280">MSNQLQKRDIRLIALDMDGTLLNSKEEISEENKRVIARAKELGIHIVLSTGRNFATVHEFAEELELNSFLVTVNGGEIWDSSGNLLERNLLQVEQIKMMWDLKNLHNTKFWAITVDKIYRNEFPDEKTIASYEWLKFGFDVEDDNARKIIMDELEKNKLQVTNSSPTNLEVNPYGISKAKALEKVCERIGITMENVLSMGDSMNDIAMITSAGIGVAMGNAQEIVKEAADWITDTNDNDGVAKAIQRWVL</sequence>
<dbReference type="EMBL" id="CP065425">
    <property type="protein sequence ID" value="QQZ10185.1"/>
    <property type="molecule type" value="Genomic_DNA"/>
</dbReference>
<dbReference type="PANTHER" id="PTHR10000">
    <property type="entry name" value="PHOSPHOSERINE PHOSPHATASE"/>
    <property type="match status" value="1"/>
</dbReference>
<dbReference type="PRINTS" id="PR00119">
    <property type="entry name" value="CATATPASE"/>
</dbReference>
<dbReference type="PROSITE" id="PS01228">
    <property type="entry name" value="COF_1"/>
    <property type="match status" value="1"/>
</dbReference>
<dbReference type="SFLD" id="SFLDS00003">
    <property type="entry name" value="Haloacid_Dehalogenase"/>
    <property type="match status" value="1"/>
</dbReference>